<dbReference type="PROSITE" id="PS00059">
    <property type="entry name" value="ADH_ZINC"/>
    <property type="match status" value="1"/>
</dbReference>
<dbReference type="AlphaFoldDB" id="A0A7W5AKG1"/>
<evidence type="ECO:0000256" key="4">
    <source>
        <dbReference type="ARBA" id="ARBA00022723"/>
    </source>
</evidence>
<dbReference type="InterPro" id="IPR013149">
    <property type="entry name" value="ADH-like_C"/>
</dbReference>
<dbReference type="Pfam" id="PF08240">
    <property type="entry name" value="ADH_N"/>
    <property type="match status" value="1"/>
</dbReference>
<comment type="similarity">
    <text evidence="2 8">Belongs to the zinc-containing alcohol dehydrogenase family.</text>
</comment>
<evidence type="ECO:0000259" key="9">
    <source>
        <dbReference type="Pfam" id="PF00107"/>
    </source>
</evidence>
<evidence type="ECO:0000256" key="3">
    <source>
        <dbReference type="ARBA" id="ARBA00013190"/>
    </source>
</evidence>
<dbReference type="PANTHER" id="PTHR42940">
    <property type="entry name" value="ALCOHOL DEHYDROGENASE 1-RELATED"/>
    <property type="match status" value="1"/>
</dbReference>
<dbReference type="RefSeq" id="WP_203833974.1">
    <property type="nucleotide sequence ID" value="NZ_BMPW01000019.1"/>
</dbReference>
<feature type="domain" description="Alcohol dehydrogenase-like N-terminal" evidence="10">
    <location>
        <begin position="77"/>
        <end position="191"/>
    </location>
</feature>
<dbReference type="EC" id="1.1.1.1" evidence="3"/>
<dbReference type="Gene3D" id="3.90.180.10">
    <property type="entry name" value="Medium-chain alcohol dehydrogenases, catalytic domain"/>
    <property type="match status" value="1"/>
</dbReference>
<sequence>MDLHFRRLAWKNHRFHGRDEDEEPHVNSAEGEQGSAFLGRHQGDTLASSAVARYSRWNGPGRPFSIGACRLPGSVRAGEVLVSVDLATICGSDVKTVTGQRPGLVPCVLGHEQVGTVVAAGVGARVVVGQRVVWSVTSSCGRCPRCATMPQKCVDLYKYGHEPFDESQPLTGGLASHCLLRPGTTIVPVPDDLPNEVASLAACATATAVAAVNAAGPICAGNRALVAGTGMLAIMVTAVLAQRGMHVIVLSHDQVRGRQLMRFGAVEVTDCAADIDMAFEVSGRAAAAAAAVSALAVGGTLVLAGSVSPGPTVTIDPEHIVRNLLTITGVHNYLPADLRTAIGFLAEHQRRYPFAELAVGRWTLAEMDEAFAAARTGGVRQCVFPNA</sequence>
<evidence type="ECO:0000256" key="6">
    <source>
        <dbReference type="ARBA" id="ARBA00023002"/>
    </source>
</evidence>
<comment type="caution">
    <text evidence="11">The sequence shown here is derived from an EMBL/GenBank/DDBJ whole genome shotgun (WGS) entry which is preliminary data.</text>
</comment>
<dbReference type="GO" id="GO:0004022">
    <property type="term" value="F:alcohol dehydrogenase (NAD+) activity"/>
    <property type="evidence" value="ECO:0007669"/>
    <property type="project" value="UniProtKB-EC"/>
</dbReference>
<dbReference type="PANTHER" id="PTHR42940:SF3">
    <property type="entry name" value="ALCOHOL DEHYDROGENASE 1-RELATED"/>
    <property type="match status" value="1"/>
</dbReference>
<accession>A0A7W5AKG1</accession>
<dbReference type="GO" id="GO:0005737">
    <property type="term" value="C:cytoplasm"/>
    <property type="evidence" value="ECO:0007669"/>
    <property type="project" value="TreeGrafter"/>
</dbReference>
<evidence type="ECO:0000256" key="2">
    <source>
        <dbReference type="ARBA" id="ARBA00008072"/>
    </source>
</evidence>
<dbReference type="SUPFAM" id="SSF51735">
    <property type="entry name" value="NAD(P)-binding Rossmann-fold domains"/>
    <property type="match status" value="1"/>
</dbReference>
<name>A0A7W5AKG1_9ACTN</name>
<keyword evidence="12" id="KW-1185">Reference proteome</keyword>
<dbReference type="SUPFAM" id="SSF50129">
    <property type="entry name" value="GroES-like"/>
    <property type="match status" value="1"/>
</dbReference>
<proteinExistence type="inferred from homology"/>
<keyword evidence="4 8" id="KW-0479">Metal-binding</keyword>
<evidence type="ECO:0000313" key="12">
    <source>
        <dbReference type="Proteomes" id="UP000590749"/>
    </source>
</evidence>
<dbReference type="Pfam" id="PF00107">
    <property type="entry name" value="ADH_zinc_N"/>
    <property type="match status" value="1"/>
</dbReference>
<dbReference type="InterPro" id="IPR036291">
    <property type="entry name" value="NAD(P)-bd_dom_sf"/>
</dbReference>
<evidence type="ECO:0000256" key="5">
    <source>
        <dbReference type="ARBA" id="ARBA00022833"/>
    </source>
</evidence>
<keyword evidence="6" id="KW-0560">Oxidoreductase</keyword>
<organism evidence="11 12">
    <name type="scientific">Actinoplanes campanulatus</name>
    <dbReference type="NCBI Taxonomy" id="113559"/>
    <lineage>
        <taxon>Bacteria</taxon>
        <taxon>Bacillati</taxon>
        <taxon>Actinomycetota</taxon>
        <taxon>Actinomycetes</taxon>
        <taxon>Micromonosporales</taxon>
        <taxon>Micromonosporaceae</taxon>
        <taxon>Actinoplanes</taxon>
    </lineage>
</organism>
<dbReference type="InterPro" id="IPR013154">
    <property type="entry name" value="ADH-like_N"/>
</dbReference>
<evidence type="ECO:0000313" key="11">
    <source>
        <dbReference type="EMBL" id="MBB3097770.1"/>
    </source>
</evidence>
<comment type="cofactor">
    <cofactor evidence="1 8">
        <name>Zn(2+)</name>
        <dbReference type="ChEBI" id="CHEBI:29105"/>
    </cofactor>
</comment>
<feature type="domain" description="Alcohol dehydrogenase-like C-terminal" evidence="9">
    <location>
        <begin position="234"/>
        <end position="346"/>
    </location>
</feature>
<dbReference type="EMBL" id="JACHXF010000012">
    <property type="protein sequence ID" value="MBB3097770.1"/>
    <property type="molecule type" value="Genomic_DNA"/>
</dbReference>
<evidence type="ECO:0000256" key="7">
    <source>
        <dbReference type="ARBA" id="ARBA00023027"/>
    </source>
</evidence>
<dbReference type="GO" id="GO:0008270">
    <property type="term" value="F:zinc ion binding"/>
    <property type="evidence" value="ECO:0007669"/>
    <property type="project" value="InterPro"/>
</dbReference>
<keyword evidence="7" id="KW-0520">NAD</keyword>
<gene>
    <name evidence="11" type="ORF">FHR83_005454</name>
</gene>
<evidence type="ECO:0000259" key="10">
    <source>
        <dbReference type="Pfam" id="PF08240"/>
    </source>
</evidence>
<dbReference type="InterPro" id="IPR002328">
    <property type="entry name" value="ADH_Zn_CS"/>
</dbReference>
<keyword evidence="5 8" id="KW-0862">Zinc</keyword>
<dbReference type="Proteomes" id="UP000590749">
    <property type="component" value="Unassembled WGS sequence"/>
</dbReference>
<evidence type="ECO:0000256" key="1">
    <source>
        <dbReference type="ARBA" id="ARBA00001947"/>
    </source>
</evidence>
<evidence type="ECO:0000256" key="8">
    <source>
        <dbReference type="RuleBase" id="RU361277"/>
    </source>
</evidence>
<reference evidence="11 12" key="1">
    <citation type="submission" date="2020-08" db="EMBL/GenBank/DDBJ databases">
        <title>Genomic Encyclopedia of Type Strains, Phase III (KMG-III): the genomes of soil and plant-associated and newly described type strains.</title>
        <authorList>
            <person name="Whitman W."/>
        </authorList>
    </citation>
    <scope>NUCLEOTIDE SEQUENCE [LARGE SCALE GENOMIC DNA]</scope>
    <source>
        <strain evidence="11 12">CECT 3287</strain>
    </source>
</reference>
<dbReference type="InterPro" id="IPR011032">
    <property type="entry name" value="GroES-like_sf"/>
</dbReference>
<protein>
    <recommendedName>
        <fullName evidence="3">alcohol dehydrogenase</fullName>
        <ecNumber evidence="3">1.1.1.1</ecNumber>
    </recommendedName>
</protein>